<feature type="compositionally biased region" description="Polar residues" evidence="1">
    <location>
        <begin position="441"/>
        <end position="450"/>
    </location>
</feature>
<feature type="compositionally biased region" description="Polar residues" evidence="1">
    <location>
        <begin position="58"/>
        <end position="70"/>
    </location>
</feature>
<dbReference type="AlphaFoldDB" id="A8Q4M3"/>
<feature type="compositionally biased region" description="Low complexity" evidence="1">
    <location>
        <begin position="273"/>
        <end position="288"/>
    </location>
</feature>
<dbReference type="Proteomes" id="UP000008837">
    <property type="component" value="Unassembled WGS sequence"/>
</dbReference>
<feature type="compositionally biased region" description="Low complexity" evidence="1">
    <location>
        <begin position="37"/>
        <end position="46"/>
    </location>
</feature>
<sequence length="555" mass="60174">MTAEVPDPQGLGDAPLSSVSDDSMTHPSFDTSASLLQQDQQEQQMQHSNEPSDAASHMSASLPLTPQTQRTSDKQGELGERGASSSPPSFALSTHSAPTPRRGRRVRYVRSREPPNTPPAPLTSAYSSRLQREQVDRIVAMCHDVSMGRIKRMAPVHAETTRAIATKERVCMELREELAREEAQLEELRSAWKRMTQRIGSHAPSPRLPPQLRHSTPSQTQSRRRSMAHSPSHQPSPASGTPTRSHMPPAHEAMRESSGPSTDHPPSRTTSVSAPQAEASLLASSSASGPDTSFKSSDSAWSDLRRIPTHLSNQLHAVMDQLSLTADEDTSLGSSPSHDRTQRAGANLKPDTTAGAAEAAASPRMSLSSLPQSLDELSSDMLRDKLSSGWHVLSQRLRDTTASLKDMSAWIPEDMPPLTSRSSRASLPVSMDENAFSGLTSNLESMSMSPLKSDPRRASTMTTIPPVTSPRQNIIPLPSETQRNLAAQHKASLARLSSTTSSPQRSARSSHEKSLPSLPPEGQSEQAPQVMYGHAYDSDLGLQNIPQNQPPHPLE</sequence>
<dbReference type="KEGG" id="mgl:MGL_2574"/>
<dbReference type="GeneID" id="5854499"/>
<comment type="caution">
    <text evidence="2">The sequence shown here is derived from an EMBL/GenBank/DDBJ whole genome shotgun (WGS) entry which is preliminary data.</text>
</comment>
<dbReference type="RefSeq" id="XP_001730192.1">
    <property type="nucleotide sequence ID" value="XM_001730140.1"/>
</dbReference>
<accession>A8Q4M3</accession>
<gene>
    <name evidence="2" type="ORF">MGL_2574</name>
</gene>
<feature type="compositionally biased region" description="Polar residues" evidence="1">
    <location>
        <begin position="459"/>
        <end position="472"/>
    </location>
</feature>
<feature type="compositionally biased region" description="Polar residues" evidence="1">
    <location>
        <begin position="17"/>
        <end position="36"/>
    </location>
</feature>
<name>A8Q4M3_MALGO</name>
<feature type="region of interest" description="Disordered" evidence="1">
    <location>
        <begin position="441"/>
        <end position="555"/>
    </location>
</feature>
<feature type="compositionally biased region" description="Low complexity" evidence="1">
    <location>
        <begin position="228"/>
        <end position="239"/>
    </location>
</feature>
<feature type="region of interest" description="Disordered" evidence="1">
    <location>
        <begin position="326"/>
        <end position="368"/>
    </location>
</feature>
<feature type="region of interest" description="Disordered" evidence="1">
    <location>
        <begin position="1"/>
        <end position="129"/>
    </location>
</feature>
<evidence type="ECO:0000256" key="1">
    <source>
        <dbReference type="SAM" id="MobiDB-lite"/>
    </source>
</evidence>
<dbReference type="OrthoDB" id="3356136at2759"/>
<dbReference type="EMBL" id="AAYY01000009">
    <property type="protein sequence ID" value="EDP42978.1"/>
    <property type="molecule type" value="Genomic_DNA"/>
</dbReference>
<dbReference type="VEuPathDB" id="FungiDB:MGL_2574"/>
<feature type="region of interest" description="Disordered" evidence="1">
    <location>
        <begin position="196"/>
        <end position="300"/>
    </location>
</feature>
<feature type="compositionally biased region" description="Low complexity" evidence="1">
    <location>
        <begin position="491"/>
        <end position="502"/>
    </location>
</feature>
<protein>
    <submittedName>
        <fullName evidence="2">Uncharacterized protein</fullName>
    </submittedName>
</protein>
<dbReference type="InParanoid" id="A8Q4M3"/>
<organism evidence="2 3">
    <name type="scientific">Malassezia globosa (strain ATCC MYA-4612 / CBS 7966)</name>
    <name type="common">Dandruff-associated fungus</name>
    <dbReference type="NCBI Taxonomy" id="425265"/>
    <lineage>
        <taxon>Eukaryota</taxon>
        <taxon>Fungi</taxon>
        <taxon>Dikarya</taxon>
        <taxon>Basidiomycota</taxon>
        <taxon>Ustilaginomycotina</taxon>
        <taxon>Malasseziomycetes</taxon>
        <taxon>Malasseziales</taxon>
        <taxon>Malasseziaceae</taxon>
        <taxon>Malassezia</taxon>
    </lineage>
</organism>
<reference evidence="2 3" key="1">
    <citation type="journal article" date="2007" name="Proc. Natl. Acad. Sci. U.S.A.">
        <title>Dandruff-associated Malassezia genomes reveal convergent and divergent virulence traits shared with plant and human fungal pathogens.</title>
        <authorList>
            <person name="Xu J."/>
            <person name="Saunders C.W."/>
            <person name="Hu P."/>
            <person name="Grant R.A."/>
            <person name="Boekhout T."/>
            <person name="Kuramae E.E."/>
            <person name="Kronstad J.W."/>
            <person name="Deangelis Y.M."/>
            <person name="Reeder N.L."/>
            <person name="Johnstone K.R."/>
            <person name="Leland M."/>
            <person name="Fieno A.M."/>
            <person name="Begley W.M."/>
            <person name="Sun Y."/>
            <person name="Lacey M.P."/>
            <person name="Chaudhary T."/>
            <person name="Keough T."/>
            <person name="Chu L."/>
            <person name="Sears R."/>
            <person name="Yuan B."/>
            <person name="Dawson T.L.Jr."/>
        </authorList>
    </citation>
    <scope>NUCLEOTIDE SEQUENCE [LARGE SCALE GENOMIC DNA]</scope>
    <source>
        <strain evidence="3">ATCC MYA-4612 / CBS 7966</strain>
    </source>
</reference>
<evidence type="ECO:0000313" key="2">
    <source>
        <dbReference type="EMBL" id="EDP42978.1"/>
    </source>
</evidence>
<keyword evidence="3" id="KW-1185">Reference proteome</keyword>
<feature type="compositionally biased region" description="Basic and acidic residues" evidence="1">
    <location>
        <begin position="71"/>
        <end position="80"/>
    </location>
</feature>
<proteinExistence type="predicted"/>
<feature type="compositionally biased region" description="Polar residues" evidence="1">
    <location>
        <begin position="289"/>
        <end position="300"/>
    </location>
</feature>
<feature type="compositionally biased region" description="Polar residues" evidence="1">
    <location>
        <begin position="83"/>
        <end position="97"/>
    </location>
</feature>
<evidence type="ECO:0000313" key="3">
    <source>
        <dbReference type="Proteomes" id="UP000008837"/>
    </source>
</evidence>